<protein>
    <submittedName>
        <fullName evidence="2">Uncharacterized protein</fullName>
    </submittedName>
</protein>
<evidence type="ECO:0000313" key="2">
    <source>
        <dbReference type="EMBL" id="MDC7787567.1"/>
    </source>
</evidence>
<reference evidence="2" key="2">
    <citation type="submission" date="2023-02" db="EMBL/GenBank/DDBJ databases">
        <authorList>
            <person name="Rayyan A."/>
            <person name="Meyer T."/>
            <person name="Kyndt J.A."/>
        </authorList>
    </citation>
    <scope>NUCLEOTIDE SEQUENCE</scope>
    <source>
        <strain evidence="2">DSM 9987</strain>
    </source>
</reference>
<dbReference type="Proteomes" id="UP001165652">
    <property type="component" value="Unassembled WGS sequence"/>
</dbReference>
<accession>A0ABT5JDI2</accession>
<proteinExistence type="predicted"/>
<sequence length="134" mass="13735">MTSSTTATGTPDALRAAVGAITSAVAHAAAAAEAVRSLVVNRLIVRPSPERPIPWSSIPAASSEGNPFVQRRNSARRGGVRGASRVIRGAPRLAALRAWFVALRGSRRSAHGAERIPASAGGLDLDQPGGLPIS</sequence>
<feature type="region of interest" description="Disordered" evidence="1">
    <location>
        <begin position="48"/>
        <end position="83"/>
    </location>
</feature>
<reference evidence="2" key="1">
    <citation type="journal article" date="2023" name="Microbiol Resour">
        <title>Genome Sequences of Rhodoplanes serenus and Two Thermotolerant Strains, Rhodoplanes tepidamans and 'Rhodoplanes cryptolactis,' Further Refine the Genus.</title>
        <authorList>
            <person name="Rayyan A.A."/>
            <person name="Kyndt J.A."/>
        </authorList>
    </citation>
    <scope>NUCLEOTIDE SEQUENCE</scope>
    <source>
        <strain evidence="2">DSM 9987</strain>
    </source>
</reference>
<gene>
    <name evidence="2" type="ORF">PQJ73_17905</name>
</gene>
<keyword evidence="3" id="KW-1185">Reference proteome</keyword>
<evidence type="ECO:0000256" key="1">
    <source>
        <dbReference type="SAM" id="MobiDB-lite"/>
    </source>
</evidence>
<feature type="compositionally biased region" description="Low complexity" evidence="1">
    <location>
        <begin position="121"/>
        <end position="134"/>
    </location>
</feature>
<feature type="region of interest" description="Disordered" evidence="1">
    <location>
        <begin position="108"/>
        <end position="134"/>
    </location>
</feature>
<evidence type="ECO:0000313" key="3">
    <source>
        <dbReference type="Proteomes" id="UP001165652"/>
    </source>
</evidence>
<organism evidence="2 3">
    <name type="scientific">Rhodoplanes tepidamans</name>
    <name type="common">Rhodoplanes cryptolactis</name>
    <dbReference type="NCBI Taxonomy" id="200616"/>
    <lineage>
        <taxon>Bacteria</taxon>
        <taxon>Pseudomonadati</taxon>
        <taxon>Pseudomonadota</taxon>
        <taxon>Alphaproteobacteria</taxon>
        <taxon>Hyphomicrobiales</taxon>
        <taxon>Nitrobacteraceae</taxon>
        <taxon>Rhodoplanes</taxon>
    </lineage>
</organism>
<name>A0ABT5JDI2_RHOTP</name>
<dbReference type="RefSeq" id="WP_272778406.1">
    <property type="nucleotide sequence ID" value="NZ_JAQQLI010000029.1"/>
</dbReference>
<comment type="caution">
    <text evidence="2">The sequence shown here is derived from an EMBL/GenBank/DDBJ whole genome shotgun (WGS) entry which is preliminary data.</text>
</comment>
<feature type="compositionally biased region" description="Low complexity" evidence="1">
    <location>
        <begin position="53"/>
        <end position="63"/>
    </location>
</feature>
<dbReference type="EMBL" id="JAQQLI010000029">
    <property type="protein sequence ID" value="MDC7787567.1"/>
    <property type="molecule type" value="Genomic_DNA"/>
</dbReference>